<dbReference type="AlphaFoldDB" id="A0A1J1LL88"/>
<gene>
    <name evidence="3" type="ORF">PL9214500527</name>
</gene>
<protein>
    <submittedName>
        <fullName evidence="3">Uncharacterized protein</fullName>
    </submittedName>
</protein>
<evidence type="ECO:0000256" key="2">
    <source>
        <dbReference type="SAM" id="Phobius"/>
    </source>
</evidence>
<keyword evidence="1" id="KW-0175">Coiled coil</keyword>
<evidence type="ECO:0000313" key="4">
    <source>
        <dbReference type="Proteomes" id="UP000184315"/>
    </source>
</evidence>
<feature type="transmembrane region" description="Helical" evidence="2">
    <location>
        <begin position="16"/>
        <end position="37"/>
    </location>
</feature>
<keyword evidence="2" id="KW-0812">Transmembrane</keyword>
<dbReference type="InterPro" id="IPR047709">
    <property type="entry name" value="HpsJ-like"/>
</dbReference>
<evidence type="ECO:0000256" key="1">
    <source>
        <dbReference type="SAM" id="Coils"/>
    </source>
</evidence>
<feature type="transmembrane region" description="Helical" evidence="2">
    <location>
        <begin position="223"/>
        <end position="244"/>
    </location>
</feature>
<accession>A0A1J1LL88</accession>
<sequence>MKSKHFSKIPSQSAGFLKLAGVILFWVSVVNIVLLFFPLNVGDLEWQVQFTTQMAEQGIIPILAIALMFCAYGLEDLSGVTADDTQSKFNSLKFWVYLISTILGLIYLLLIPLHFANVFVASNQAIERLNQDAEQAKKQVSEQLQLQQTQMTDLLQNNQKLEEYIASKQLTPEELERLEQFKKNPEALNLQASALNEQFKRDIEERRRQAEMKSKQGSLKSNVRTGVTSLLLASCYLTIGWSGLREGKARKKVRR</sequence>
<reference evidence="4" key="1">
    <citation type="submission" date="2015-10" db="EMBL/GenBank/DDBJ databases">
        <authorList>
            <person name="Regsiter A."/>
            <person name="william w."/>
        </authorList>
    </citation>
    <scope>NUCLEOTIDE SEQUENCE [LARGE SCALE GENOMIC DNA]</scope>
</reference>
<proteinExistence type="predicted"/>
<name>A0A1J1LL88_9CYAN</name>
<dbReference type="Proteomes" id="UP000184315">
    <property type="component" value="Unassembled WGS sequence"/>
</dbReference>
<keyword evidence="2" id="KW-0472">Membrane</keyword>
<dbReference type="RefSeq" id="WP_072719901.1">
    <property type="nucleotide sequence ID" value="NZ_LN889802.1"/>
</dbReference>
<organism evidence="3 4">
    <name type="scientific">Planktothrix tepida PCC 9214</name>
    <dbReference type="NCBI Taxonomy" id="671072"/>
    <lineage>
        <taxon>Bacteria</taxon>
        <taxon>Bacillati</taxon>
        <taxon>Cyanobacteriota</taxon>
        <taxon>Cyanophyceae</taxon>
        <taxon>Oscillatoriophycideae</taxon>
        <taxon>Oscillatoriales</taxon>
        <taxon>Microcoleaceae</taxon>
        <taxon>Planktothrix</taxon>
    </lineage>
</organism>
<dbReference type="STRING" id="671072.PL9214500527"/>
<keyword evidence="2" id="KW-1133">Transmembrane helix</keyword>
<dbReference type="NCBIfam" id="NF038305">
    <property type="entry name" value="HpsJ_fam"/>
    <property type="match status" value="1"/>
</dbReference>
<feature type="transmembrane region" description="Helical" evidence="2">
    <location>
        <begin position="94"/>
        <end position="115"/>
    </location>
</feature>
<evidence type="ECO:0000313" key="3">
    <source>
        <dbReference type="EMBL" id="CUR33280.1"/>
    </source>
</evidence>
<feature type="coiled-coil region" evidence="1">
    <location>
        <begin position="119"/>
        <end position="164"/>
    </location>
</feature>
<feature type="transmembrane region" description="Helical" evidence="2">
    <location>
        <begin position="57"/>
        <end position="74"/>
    </location>
</feature>
<dbReference type="EMBL" id="CZDF01000156">
    <property type="protein sequence ID" value="CUR33280.1"/>
    <property type="molecule type" value="Genomic_DNA"/>
</dbReference>
<dbReference type="OrthoDB" id="532366at2"/>
<keyword evidence="4" id="KW-1185">Reference proteome</keyword>